<gene>
    <name evidence="2" type="ORF">Q0590_00635</name>
</gene>
<organism evidence="2 3">
    <name type="scientific">Rhodocytophaga aerolata</name>
    <dbReference type="NCBI Taxonomy" id="455078"/>
    <lineage>
        <taxon>Bacteria</taxon>
        <taxon>Pseudomonadati</taxon>
        <taxon>Bacteroidota</taxon>
        <taxon>Cytophagia</taxon>
        <taxon>Cytophagales</taxon>
        <taxon>Rhodocytophagaceae</taxon>
        <taxon>Rhodocytophaga</taxon>
    </lineage>
</organism>
<keyword evidence="3" id="KW-1185">Reference proteome</keyword>
<sequence>MRYIMLISFFLVALYSCGQEVANKTDYPLQVGDIHFDPKIDDPNFTLCDQNNVWQYYNFAKGLQYNGEKARIVEHFINKLKVKEHEVESGFLTIRFIVNCKGQTGRYRLQGMDKDYQAKVFNEYLTSQLVKLTKQLDGWIVGQYQGKTYDYYQYLTFKIEKGKLVEIMP</sequence>
<evidence type="ECO:0000313" key="3">
    <source>
        <dbReference type="Proteomes" id="UP001168528"/>
    </source>
</evidence>
<comment type="caution">
    <text evidence="2">The sequence shown here is derived from an EMBL/GenBank/DDBJ whole genome shotgun (WGS) entry which is preliminary data.</text>
</comment>
<evidence type="ECO:0008006" key="4">
    <source>
        <dbReference type="Google" id="ProtNLM"/>
    </source>
</evidence>
<dbReference type="RefSeq" id="WP_302035533.1">
    <property type="nucleotide sequence ID" value="NZ_JAUKPO010000001.1"/>
</dbReference>
<dbReference type="EMBL" id="JAUKPO010000001">
    <property type="protein sequence ID" value="MDO1444730.1"/>
    <property type="molecule type" value="Genomic_DNA"/>
</dbReference>
<feature type="signal peptide" evidence="1">
    <location>
        <begin position="1"/>
        <end position="18"/>
    </location>
</feature>
<evidence type="ECO:0000313" key="2">
    <source>
        <dbReference type="EMBL" id="MDO1444730.1"/>
    </source>
</evidence>
<name>A0ABT8R266_9BACT</name>
<reference evidence="2" key="1">
    <citation type="submission" date="2023-07" db="EMBL/GenBank/DDBJ databases">
        <title>The genome sequence of Rhodocytophaga aerolata KACC 12507.</title>
        <authorList>
            <person name="Zhang X."/>
        </authorList>
    </citation>
    <scope>NUCLEOTIDE SEQUENCE</scope>
    <source>
        <strain evidence="2">KACC 12507</strain>
    </source>
</reference>
<evidence type="ECO:0000256" key="1">
    <source>
        <dbReference type="SAM" id="SignalP"/>
    </source>
</evidence>
<feature type="chain" id="PRO_5045254872" description="Lipoprotein" evidence="1">
    <location>
        <begin position="19"/>
        <end position="169"/>
    </location>
</feature>
<dbReference type="Proteomes" id="UP001168528">
    <property type="component" value="Unassembled WGS sequence"/>
</dbReference>
<dbReference type="PROSITE" id="PS51257">
    <property type="entry name" value="PROKAR_LIPOPROTEIN"/>
    <property type="match status" value="1"/>
</dbReference>
<keyword evidence="1" id="KW-0732">Signal</keyword>
<proteinExistence type="predicted"/>
<accession>A0ABT8R266</accession>
<protein>
    <recommendedName>
        <fullName evidence="4">Lipoprotein</fullName>
    </recommendedName>
</protein>